<comment type="caution">
    <text evidence="2">The sequence shown here is derived from an EMBL/GenBank/DDBJ whole genome shotgun (WGS) entry which is preliminary data.</text>
</comment>
<dbReference type="InterPro" id="IPR011047">
    <property type="entry name" value="Quinoprotein_ADH-like_sf"/>
</dbReference>
<dbReference type="SUPFAM" id="SSF50998">
    <property type="entry name" value="Quinoprotein alcohol dehydrogenase-like"/>
    <property type="match status" value="1"/>
</dbReference>
<organism evidence="2 3">
    <name type="scientific">Corynebacterium stercoris</name>
    <dbReference type="NCBI Taxonomy" id="2943490"/>
    <lineage>
        <taxon>Bacteria</taxon>
        <taxon>Bacillati</taxon>
        <taxon>Actinomycetota</taxon>
        <taxon>Actinomycetes</taxon>
        <taxon>Mycobacteriales</taxon>
        <taxon>Corynebacteriaceae</taxon>
        <taxon>Corynebacterium</taxon>
    </lineage>
</organism>
<dbReference type="RefSeq" id="WP_253577940.1">
    <property type="nucleotide sequence ID" value="NZ_JAMFTQ010000007.1"/>
</dbReference>
<keyword evidence="1" id="KW-1133">Transmembrane helix</keyword>
<evidence type="ECO:0000313" key="2">
    <source>
        <dbReference type="EMBL" id="MCP1387951.1"/>
    </source>
</evidence>
<name>A0ABT1G1Q6_9CORY</name>
<dbReference type="EMBL" id="JAMFTQ010000007">
    <property type="protein sequence ID" value="MCP1387951.1"/>
    <property type="molecule type" value="Genomic_DNA"/>
</dbReference>
<keyword evidence="1" id="KW-0812">Transmembrane</keyword>
<dbReference type="Proteomes" id="UP001204000">
    <property type="component" value="Unassembled WGS sequence"/>
</dbReference>
<keyword evidence="1" id="KW-0472">Membrane</keyword>
<evidence type="ECO:0008006" key="4">
    <source>
        <dbReference type="Google" id="ProtNLM"/>
    </source>
</evidence>
<keyword evidence="3" id="KW-1185">Reference proteome</keyword>
<accession>A0ABT1G1Q6</accession>
<gene>
    <name evidence="2" type="ORF">M5J20_07075</name>
</gene>
<feature type="transmembrane region" description="Helical" evidence="1">
    <location>
        <begin position="12"/>
        <end position="33"/>
    </location>
</feature>
<sequence length="401" mass="42357">MSTPIRRTRGDLIATGVIAAIALICILTAFFTAPVRNAQLTPAAAELENAGRLAVVPTSLTETFRLADTSPGVAPVVVDGVIVTYNEGTITGTTPQGDTAWTYHRANELCALSQAWGKVVAAYRDNAGCGDVVAINARTGQYAGTRSSIAPDEVTSVHSNDRVGTVAADRIELWRSDMVRTVEYGKVEAPQEPDMQPHQCQITSALTRTELLANTELCDDGAYLRFQDVTPEDSRKPEMYGSVEISPDAFLVAISQEAAAIFDPATSQIRAYDKDGNNISTSSVPALDAPAALDSGVHPLDVADLPHHMTYHQGDYLVLMEPGALAATGVFQGALGTGFPAGDRLLYASEGGIAVVDWDANTVDRIIPVDRGGYQGPISIDSAGATIVEKRGSEVVVLSAN</sequence>
<proteinExistence type="predicted"/>
<reference evidence="2" key="1">
    <citation type="submission" date="2022-05" db="EMBL/GenBank/DDBJ databases">
        <title>Corynebacterium sp. TA-R-1 sp. nov., isolated from human feces.</title>
        <authorList>
            <person name="Shamsuzzaman M."/>
            <person name="Dahal R.H."/>
        </authorList>
    </citation>
    <scope>NUCLEOTIDE SEQUENCE</scope>
    <source>
        <strain evidence="2">TA-R-1</strain>
    </source>
</reference>
<protein>
    <recommendedName>
        <fullName evidence="4">Secreted protein</fullName>
    </recommendedName>
</protein>
<evidence type="ECO:0000256" key="1">
    <source>
        <dbReference type="SAM" id="Phobius"/>
    </source>
</evidence>
<evidence type="ECO:0000313" key="3">
    <source>
        <dbReference type="Proteomes" id="UP001204000"/>
    </source>
</evidence>